<proteinExistence type="predicted"/>
<evidence type="ECO:0000313" key="2">
    <source>
        <dbReference type="EMBL" id="GAA2557753.1"/>
    </source>
</evidence>
<evidence type="ECO:0008006" key="4">
    <source>
        <dbReference type="Google" id="ProtNLM"/>
    </source>
</evidence>
<sequence>MFRVFGLTTPRKGAARLHEHHHHHRRHHRTHPRTREIDFDTLPPLRAAADALPPQVTALEWDLTGTPFMDVAGLHLLFTPPATGPQRRTTVIGLHAQPLWLLLTAADADPAAFDLAHLVPDIPPARFRPEAS</sequence>
<evidence type="ECO:0000256" key="1">
    <source>
        <dbReference type="SAM" id="MobiDB-lite"/>
    </source>
</evidence>
<dbReference type="RefSeq" id="WP_344543764.1">
    <property type="nucleotide sequence ID" value="NZ_BAAATM010000027.1"/>
</dbReference>
<name>A0ABN3P3D9_9ACTN</name>
<reference evidence="2 3" key="1">
    <citation type="journal article" date="2019" name="Int. J. Syst. Evol. Microbiol.">
        <title>The Global Catalogue of Microorganisms (GCM) 10K type strain sequencing project: providing services to taxonomists for standard genome sequencing and annotation.</title>
        <authorList>
            <consortium name="The Broad Institute Genomics Platform"/>
            <consortium name="The Broad Institute Genome Sequencing Center for Infectious Disease"/>
            <person name="Wu L."/>
            <person name="Ma J."/>
        </authorList>
    </citation>
    <scope>NUCLEOTIDE SEQUENCE [LARGE SCALE GENOMIC DNA]</scope>
    <source>
        <strain evidence="2 3">JCM 6924</strain>
    </source>
</reference>
<organism evidence="2 3">
    <name type="scientific">Streptomyces levis</name>
    <dbReference type="NCBI Taxonomy" id="285566"/>
    <lineage>
        <taxon>Bacteria</taxon>
        <taxon>Bacillati</taxon>
        <taxon>Actinomycetota</taxon>
        <taxon>Actinomycetes</taxon>
        <taxon>Kitasatosporales</taxon>
        <taxon>Streptomycetaceae</taxon>
        <taxon>Streptomyces</taxon>
    </lineage>
</organism>
<dbReference type="EMBL" id="BAAATM010000027">
    <property type="protein sequence ID" value="GAA2557753.1"/>
    <property type="molecule type" value="Genomic_DNA"/>
</dbReference>
<dbReference type="SUPFAM" id="SSF52091">
    <property type="entry name" value="SpoIIaa-like"/>
    <property type="match status" value="1"/>
</dbReference>
<gene>
    <name evidence="2" type="ORF">GCM10010423_69260</name>
</gene>
<feature type="compositionally biased region" description="Basic residues" evidence="1">
    <location>
        <begin position="13"/>
        <end position="32"/>
    </location>
</feature>
<comment type="caution">
    <text evidence="2">The sequence shown here is derived from an EMBL/GenBank/DDBJ whole genome shotgun (WGS) entry which is preliminary data.</text>
</comment>
<keyword evidence="3" id="KW-1185">Reference proteome</keyword>
<protein>
    <recommendedName>
        <fullName evidence="4">STAS domain-containing protein</fullName>
    </recommendedName>
</protein>
<feature type="region of interest" description="Disordered" evidence="1">
    <location>
        <begin position="1"/>
        <end position="35"/>
    </location>
</feature>
<evidence type="ECO:0000313" key="3">
    <source>
        <dbReference type="Proteomes" id="UP001501095"/>
    </source>
</evidence>
<dbReference type="Gene3D" id="3.30.750.24">
    <property type="entry name" value="STAS domain"/>
    <property type="match status" value="1"/>
</dbReference>
<dbReference type="InterPro" id="IPR036513">
    <property type="entry name" value="STAS_dom_sf"/>
</dbReference>
<dbReference type="Proteomes" id="UP001501095">
    <property type="component" value="Unassembled WGS sequence"/>
</dbReference>
<accession>A0ABN3P3D9</accession>